<comment type="pathway">
    <text evidence="3 9">Amino-acid biosynthesis; L-histidine biosynthesis; L-histidine from 5-phospho-alpha-D-ribose 1-diphosphate: step 4/9.</text>
</comment>
<evidence type="ECO:0000256" key="5">
    <source>
        <dbReference type="ARBA" id="ARBA00022490"/>
    </source>
</evidence>
<dbReference type="Proteomes" id="UP000192455">
    <property type="component" value="Unassembled WGS sequence"/>
</dbReference>
<proteinExistence type="inferred from homology"/>
<dbReference type="CDD" id="cd04732">
    <property type="entry name" value="HisA"/>
    <property type="match status" value="1"/>
</dbReference>
<comment type="catalytic activity">
    <reaction evidence="1 9">
        <text>1-(5-phospho-beta-D-ribosyl)-5-[(5-phospho-beta-D-ribosylamino)methylideneamino]imidazole-4-carboxamide = 5-[(5-phospho-1-deoxy-D-ribulos-1-ylimino)methylamino]-1-(5-phospho-beta-D-ribosyl)imidazole-4-carboxamide</text>
        <dbReference type="Rhea" id="RHEA:15469"/>
        <dbReference type="ChEBI" id="CHEBI:58435"/>
        <dbReference type="ChEBI" id="CHEBI:58525"/>
        <dbReference type="EC" id="5.3.1.16"/>
    </reaction>
</comment>
<dbReference type="EMBL" id="FTPS01000001">
    <property type="protein sequence ID" value="SIT75373.1"/>
    <property type="molecule type" value="Genomic_DNA"/>
</dbReference>
<dbReference type="GO" id="GO:0000162">
    <property type="term" value="P:L-tryptophan biosynthetic process"/>
    <property type="evidence" value="ECO:0007669"/>
    <property type="project" value="TreeGrafter"/>
</dbReference>
<evidence type="ECO:0000256" key="8">
    <source>
        <dbReference type="ARBA" id="ARBA00023235"/>
    </source>
</evidence>
<evidence type="ECO:0000256" key="10">
    <source>
        <dbReference type="RuleBase" id="RU003657"/>
    </source>
</evidence>
<dbReference type="InterPro" id="IPR006062">
    <property type="entry name" value="His_biosynth"/>
</dbReference>
<evidence type="ECO:0000256" key="2">
    <source>
        <dbReference type="ARBA" id="ARBA00004496"/>
    </source>
</evidence>
<feature type="active site" description="Proton donor" evidence="9">
    <location>
        <position position="128"/>
    </location>
</feature>
<evidence type="ECO:0000256" key="4">
    <source>
        <dbReference type="ARBA" id="ARBA00009667"/>
    </source>
</evidence>
<reference evidence="11 12" key="1">
    <citation type="submission" date="2017-01" db="EMBL/GenBank/DDBJ databases">
        <authorList>
            <person name="Mah S.A."/>
            <person name="Swanson W.J."/>
            <person name="Moy G.W."/>
            <person name="Vacquier V.D."/>
        </authorList>
    </citation>
    <scope>NUCLEOTIDE SEQUENCE [LARGE SCALE GENOMIC DNA]</scope>
    <source>
        <strain evidence="11 12">DSM 21219</strain>
    </source>
</reference>
<evidence type="ECO:0000256" key="1">
    <source>
        <dbReference type="ARBA" id="ARBA00000901"/>
    </source>
</evidence>
<dbReference type="PANTHER" id="PTHR43090">
    <property type="entry name" value="1-(5-PHOSPHORIBOSYL)-5-[(5-PHOSPHORIBOSYLAMINO)METHYLIDENEAMINO] IMIDAZOLE-4-CARBOXAMIDE ISOMERASE"/>
    <property type="match status" value="1"/>
</dbReference>
<dbReference type="Pfam" id="PF00977">
    <property type="entry name" value="His_biosynth"/>
    <property type="match status" value="1"/>
</dbReference>
<comment type="similarity">
    <text evidence="4 9 10">Belongs to the HisA/HisF family.</text>
</comment>
<evidence type="ECO:0000256" key="7">
    <source>
        <dbReference type="ARBA" id="ARBA00023102"/>
    </source>
</evidence>
<dbReference type="InterPro" id="IPR044524">
    <property type="entry name" value="Isoase_HisA-like"/>
</dbReference>
<evidence type="ECO:0000313" key="11">
    <source>
        <dbReference type="EMBL" id="SIT75373.1"/>
    </source>
</evidence>
<dbReference type="GO" id="GO:0003949">
    <property type="term" value="F:1-(5-phosphoribosyl)-5-[(5-phosphoribosylamino)methylideneamino]imidazole-4-carboxamide isomerase activity"/>
    <property type="evidence" value="ECO:0007669"/>
    <property type="project" value="UniProtKB-UniRule"/>
</dbReference>
<dbReference type="InterPro" id="IPR013785">
    <property type="entry name" value="Aldolase_TIM"/>
</dbReference>
<accession>A0A1R3WC46</accession>
<dbReference type="AlphaFoldDB" id="A0A1R3WC46"/>
<dbReference type="PANTHER" id="PTHR43090:SF2">
    <property type="entry name" value="1-(5-PHOSPHORIBOSYL)-5-[(5-PHOSPHORIBOSYLAMINO)METHYLIDENEAMINO] IMIDAZOLE-4-CARBOXAMIDE ISOMERASE"/>
    <property type="match status" value="1"/>
</dbReference>
<dbReference type="GO" id="GO:0005737">
    <property type="term" value="C:cytoplasm"/>
    <property type="evidence" value="ECO:0007669"/>
    <property type="project" value="UniProtKB-SubCell"/>
</dbReference>
<dbReference type="SUPFAM" id="SSF51366">
    <property type="entry name" value="Ribulose-phoshate binding barrel"/>
    <property type="match status" value="1"/>
</dbReference>
<comment type="subcellular location">
    <subcellularLocation>
        <location evidence="2 9">Cytoplasm</location>
    </subcellularLocation>
</comment>
<evidence type="ECO:0000256" key="3">
    <source>
        <dbReference type="ARBA" id="ARBA00005133"/>
    </source>
</evidence>
<dbReference type="OrthoDB" id="9807749at2"/>
<dbReference type="FunFam" id="3.20.20.70:FF:000009">
    <property type="entry name" value="1-(5-phosphoribosyl)-5-[(5-phosphoribosylamino)methylideneamino] imidazole-4-carboxamide isomerase"/>
    <property type="match status" value="1"/>
</dbReference>
<keyword evidence="5 9" id="KW-0963">Cytoplasm</keyword>
<keyword evidence="6 9" id="KW-0028">Amino-acid biosynthesis</keyword>
<dbReference type="InterPro" id="IPR011060">
    <property type="entry name" value="RibuloseP-bd_barrel"/>
</dbReference>
<dbReference type="UniPathway" id="UPA00031">
    <property type="reaction ID" value="UER00009"/>
</dbReference>
<dbReference type="HAMAP" id="MF_01014">
    <property type="entry name" value="HisA"/>
    <property type="match status" value="1"/>
</dbReference>
<comment type="caution">
    <text evidence="9">Lacks conserved residue(s) required for the propagation of feature annotation.</text>
</comment>
<evidence type="ECO:0000256" key="9">
    <source>
        <dbReference type="HAMAP-Rule" id="MF_01014"/>
    </source>
</evidence>
<protein>
    <recommendedName>
        <fullName evidence="9">1-(5-phosphoribosyl)-5-[(5-phosphoribosylamino)methylideneamino] imidazole-4-carboxamide isomerase</fullName>
        <ecNumber evidence="9">5.3.1.16</ecNumber>
    </recommendedName>
    <alternativeName>
        <fullName evidence="9">Phosphoribosylformimino-5-aminoimidazole carboxamide ribotide isomerase</fullName>
    </alternativeName>
</protein>
<evidence type="ECO:0000313" key="12">
    <source>
        <dbReference type="Proteomes" id="UP000192455"/>
    </source>
</evidence>
<dbReference type="Gene3D" id="3.20.20.70">
    <property type="entry name" value="Aldolase class I"/>
    <property type="match status" value="1"/>
</dbReference>
<dbReference type="RefSeq" id="WP_076646647.1">
    <property type="nucleotide sequence ID" value="NZ_FTPS01000001.1"/>
</dbReference>
<name>A0A1R3WC46_9RHOB</name>
<gene>
    <name evidence="9" type="primary">hisA</name>
    <name evidence="11" type="ORF">SAMN05421849_0316</name>
</gene>
<dbReference type="EC" id="5.3.1.16" evidence="9"/>
<organism evidence="11 12">
    <name type="scientific">Pontibaca methylaminivorans</name>
    <dbReference type="NCBI Taxonomy" id="515897"/>
    <lineage>
        <taxon>Bacteria</taxon>
        <taxon>Pseudomonadati</taxon>
        <taxon>Pseudomonadota</taxon>
        <taxon>Alphaproteobacteria</taxon>
        <taxon>Rhodobacterales</taxon>
        <taxon>Roseobacteraceae</taxon>
        <taxon>Pontibaca</taxon>
    </lineage>
</organism>
<dbReference type="STRING" id="515897.SAMN05421849_0316"/>
<evidence type="ECO:0000256" key="6">
    <source>
        <dbReference type="ARBA" id="ARBA00022605"/>
    </source>
</evidence>
<keyword evidence="12" id="KW-1185">Reference proteome</keyword>
<dbReference type="InterPro" id="IPR023016">
    <property type="entry name" value="HisA/PriA"/>
</dbReference>
<dbReference type="GO" id="GO:0000105">
    <property type="term" value="P:L-histidine biosynthetic process"/>
    <property type="evidence" value="ECO:0007669"/>
    <property type="project" value="UniProtKB-UniRule"/>
</dbReference>
<keyword evidence="7 9" id="KW-0368">Histidine biosynthesis</keyword>
<keyword evidence="8 9" id="KW-0413">Isomerase</keyword>
<sequence length="247" mass="26475">MRLYPTLQLHKGRCALLPKGDLRDPVIHDDDPLELAASFARAGAEWMHVTDLDGAAGEGNNAELIEEIIRVAGIPVQLGGGIRSRESVDYWLERGVGRVVLGSWPVWEPQMVRDLVKFLPDQVVLAVDVREGQVMINGWRQQSAFPPDQFISSFDDLPLAGILVTDIDSDVGEIDATLGLISGLAAGARAPVIASGVVRHIDDVARLAHDPNIAGAIIGRALLQRTVDLPLALSVAQPSAEPTAALQ</sequence>